<gene>
    <name evidence="2" type="ORF">JOF53_006827</name>
</gene>
<dbReference type="InterPro" id="IPR006059">
    <property type="entry name" value="SBP"/>
</dbReference>
<keyword evidence="1" id="KW-0732">Signal</keyword>
<dbReference type="Proteomes" id="UP001519363">
    <property type="component" value="Unassembled WGS sequence"/>
</dbReference>
<organism evidence="2 3">
    <name type="scientific">Crossiella equi</name>
    <dbReference type="NCBI Taxonomy" id="130796"/>
    <lineage>
        <taxon>Bacteria</taxon>
        <taxon>Bacillati</taxon>
        <taxon>Actinomycetota</taxon>
        <taxon>Actinomycetes</taxon>
        <taxon>Pseudonocardiales</taxon>
        <taxon>Pseudonocardiaceae</taxon>
        <taxon>Crossiella</taxon>
    </lineage>
</organism>
<dbReference type="PANTHER" id="PTHR43649:SF14">
    <property type="entry name" value="BLR3389 PROTEIN"/>
    <property type="match status" value="1"/>
</dbReference>
<dbReference type="PROSITE" id="PS51318">
    <property type="entry name" value="TAT"/>
    <property type="match status" value="1"/>
</dbReference>
<keyword evidence="2" id="KW-0813">Transport</keyword>
<dbReference type="PROSITE" id="PS51257">
    <property type="entry name" value="PROKAR_LIPOPROTEIN"/>
    <property type="match status" value="1"/>
</dbReference>
<feature type="chain" id="PRO_5045757068" evidence="1">
    <location>
        <begin position="28"/>
        <end position="435"/>
    </location>
</feature>
<name>A0ABS5AQJ6_9PSEU</name>
<protein>
    <submittedName>
        <fullName evidence="2">Multiple sugar transport system substrate-binding protein</fullName>
    </submittedName>
</protein>
<feature type="signal peptide" evidence="1">
    <location>
        <begin position="1"/>
        <end position="27"/>
    </location>
</feature>
<dbReference type="Pfam" id="PF01547">
    <property type="entry name" value="SBP_bac_1"/>
    <property type="match status" value="1"/>
</dbReference>
<evidence type="ECO:0000256" key="1">
    <source>
        <dbReference type="SAM" id="SignalP"/>
    </source>
</evidence>
<dbReference type="PANTHER" id="PTHR43649">
    <property type="entry name" value="ARABINOSE-BINDING PROTEIN-RELATED"/>
    <property type="match status" value="1"/>
</dbReference>
<dbReference type="Gene3D" id="3.40.190.10">
    <property type="entry name" value="Periplasmic binding protein-like II"/>
    <property type="match status" value="1"/>
</dbReference>
<comment type="caution">
    <text evidence="2">The sequence shown here is derived from an EMBL/GenBank/DDBJ whole genome shotgun (WGS) entry which is preliminary data.</text>
</comment>
<sequence>MDRRRPVGRRRFLQAAAALALGSGASACGTGGQAEGPLKFWNLFTGGDGARMMDLVTGFQRARPDIGVRATTLAWGTPYYTKLAMAAAGGRAPDVAVLHLSRLAGYAPTGLLDPFPEDLLAELGLTEREFPASAWQRARHDGAVYALPLDTHPLVLFHNTELCGRAGLLGPDGRLLPIRGEQGFLDACRRVKAAGAQQGLLMAVSADINPWRLFWTLYRQQGGQLFDPSGTRLVLDEPKALRALRFLRVLTVESGVSRGDVNNNAAVALFGNGQGGFFWNGEWELPTFVEQGLPFDVTPFPAIYDTAAVHGDSHALVLPHRPGRDPARTRAAVEFVRYLLRHSLTWAEGGHIPAYQEVARSEGYRELGLAARYASAAADLELDPPVWFGGAASDLQNKAGAVFSQVCAGGLGPEAAVAEFAAAMRGLLATPKPQA</sequence>
<proteinExistence type="predicted"/>
<evidence type="ECO:0000313" key="2">
    <source>
        <dbReference type="EMBL" id="MBP2477955.1"/>
    </source>
</evidence>
<dbReference type="EMBL" id="JAGIOO010000001">
    <property type="protein sequence ID" value="MBP2477955.1"/>
    <property type="molecule type" value="Genomic_DNA"/>
</dbReference>
<reference evidence="2 3" key="1">
    <citation type="submission" date="2021-03" db="EMBL/GenBank/DDBJ databases">
        <title>Sequencing the genomes of 1000 actinobacteria strains.</title>
        <authorList>
            <person name="Klenk H.-P."/>
        </authorList>
    </citation>
    <scope>NUCLEOTIDE SEQUENCE [LARGE SCALE GENOMIC DNA]</scope>
    <source>
        <strain evidence="2 3">DSM 44580</strain>
    </source>
</reference>
<dbReference type="InterPro" id="IPR050490">
    <property type="entry name" value="Bact_solute-bd_prot1"/>
</dbReference>
<accession>A0ABS5AQJ6</accession>
<dbReference type="SUPFAM" id="SSF53850">
    <property type="entry name" value="Periplasmic binding protein-like II"/>
    <property type="match status" value="1"/>
</dbReference>
<dbReference type="RefSeq" id="WP_086789421.1">
    <property type="nucleotide sequence ID" value="NZ_JAGIOO010000001.1"/>
</dbReference>
<dbReference type="InterPro" id="IPR006311">
    <property type="entry name" value="TAT_signal"/>
</dbReference>
<evidence type="ECO:0000313" key="3">
    <source>
        <dbReference type="Proteomes" id="UP001519363"/>
    </source>
</evidence>
<keyword evidence="3" id="KW-1185">Reference proteome</keyword>
<keyword evidence="2" id="KW-0762">Sugar transport</keyword>